<protein>
    <submittedName>
        <fullName evidence="1">Uncharacterized protein</fullName>
    </submittedName>
</protein>
<dbReference type="InterPro" id="IPR028957">
    <property type="entry name" value="Imm50"/>
</dbReference>
<proteinExistence type="predicted"/>
<organism evidence="1 3">
    <name type="scientific">Escherichia marmotae</name>
    <dbReference type="NCBI Taxonomy" id="1499973"/>
    <lineage>
        <taxon>Bacteria</taxon>
        <taxon>Pseudomonadati</taxon>
        <taxon>Pseudomonadota</taxon>
        <taxon>Gammaproteobacteria</taxon>
        <taxon>Enterobacterales</taxon>
        <taxon>Enterobacteriaceae</taxon>
        <taxon>Escherichia</taxon>
    </lineage>
</organism>
<evidence type="ECO:0000313" key="2">
    <source>
        <dbReference type="EMBL" id="QLX30263.1"/>
    </source>
</evidence>
<dbReference type="Proteomes" id="UP000512146">
    <property type="component" value="Chromosome"/>
</dbReference>
<dbReference type="Proteomes" id="UP000512115">
    <property type="component" value="Chromosome"/>
</dbReference>
<dbReference type="RefSeq" id="WP_181474724.1">
    <property type="nucleotide sequence ID" value="NZ_CAKAEK010000141.1"/>
</dbReference>
<dbReference type="EMBL" id="CP056159">
    <property type="protein sequence ID" value="QLV00183.1"/>
    <property type="molecule type" value="Genomic_DNA"/>
</dbReference>
<dbReference type="EMBL" id="CP056165">
    <property type="protein sequence ID" value="QLX30263.1"/>
    <property type="molecule type" value="Genomic_DNA"/>
</dbReference>
<dbReference type="AlphaFoldDB" id="A0A7H9K5P4"/>
<reference evidence="3 4" key="1">
    <citation type="submission" date="2020-06" db="EMBL/GenBank/DDBJ databases">
        <title>REHAB project genomes.</title>
        <authorList>
            <person name="Shaw L.P."/>
        </authorList>
    </citation>
    <scope>NUCLEOTIDE SEQUENCE [LARGE SCALE GENOMIC DNA]</scope>
    <source>
        <strain evidence="2 4">RHBSTW-00777</strain>
        <strain evidence="1 3">RHBSTW-00814</strain>
    </source>
</reference>
<name>A0A7H9K5P4_9ESCH</name>
<accession>A0A7H9K5P4</accession>
<dbReference type="Pfam" id="PF15594">
    <property type="entry name" value="Imm50"/>
    <property type="match status" value="1"/>
</dbReference>
<sequence length="129" mass="15343">MWFDYAQGKEKVNFMFNNELHLNGVEFHSFTYHDISKLSLRFNTKMIPEIFPKKWTANKFNSISISLLFTEVRALKIDLNNINFICTPNIEVIDNSIQLSIEHEQNSFICLANFMFIDEIMPHLDHRRK</sequence>
<gene>
    <name evidence="2" type="ORF">HV276_11320</name>
    <name evidence="1" type="ORF">HV284_03310</name>
</gene>
<evidence type="ECO:0000313" key="3">
    <source>
        <dbReference type="Proteomes" id="UP000512115"/>
    </source>
</evidence>
<evidence type="ECO:0000313" key="4">
    <source>
        <dbReference type="Proteomes" id="UP000512146"/>
    </source>
</evidence>
<evidence type="ECO:0000313" key="1">
    <source>
        <dbReference type="EMBL" id="QLV00183.1"/>
    </source>
</evidence>